<keyword evidence="3" id="KW-1185">Reference proteome</keyword>
<evidence type="ECO:0000313" key="3">
    <source>
        <dbReference type="Proteomes" id="UP000829401"/>
    </source>
</evidence>
<evidence type="ECO:0000259" key="1">
    <source>
        <dbReference type="Pfam" id="PF01882"/>
    </source>
</evidence>
<gene>
    <name evidence="2" type="ORF">K1I37_04085</name>
</gene>
<dbReference type="eggNOG" id="COG1721">
    <property type="taxonomic scope" value="Bacteria"/>
</dbReference>
<organism evidence="2 3">
    <name type="scientific">Alicyclobacillus acidoterrestris (strain ATCC 49025 / DSM 3922 / CIP 106132 / NCIMB 13137 / GD3B)</name>
    <dbReference type="NCBI Taxonomy" id="1356854"/>
    <lineage>
        <taxon>Bacteria</taxon>
        <taxon>Bacillati</taxon>
        <taxon>Bacillota</taxon>
        <taxon>Bacilli</taxon>
        <taxon>Bacillales</taxon>
        <taxon>Alicyclobacillaceae</taxon>
        <taxon>Alicyclobacillus</taxon>
    </lineage>
</organism>
<dbReference type="EMBL" id="CP080467">
    <property type="protein sequence ID" value="UNO49722.1"/>
    <property type="molecule type" value="Genomic_DNA"/>
</dbReference>
<dbReference type="InterPro" id="IPR002881">
    <property type="entry name" value="DUF58"/>
</dbReference>
<protein>
    <submittedName>
        <fullName evidence="2">DUF58 domain-containing protein</fullName>
    </submittedName>
</protein>
<name>T0BA89_ALIAG</name>
<evidence type="ECO:0000313" key="2">
    <source>
        <dbReference type="EMBL" id="UNO49722.1"/>
    </source>
</evidence>
<dbReference type="Pfam" id="PF01882">
    <property type="entry name" value="DUF58"/>
    <property type="match status" value="1"/>
</dbReference>
<accession>T0BA89</accession>
<proteinExistence type="predicted"/>
<dbReference type="Proteomes" id="UP000829401">
    <property type="component" value="Chromosome"/>
</dbReference>
<dbReference type="KEGG" id="aaco:K1I37_04085"/>
<dbReference type="PANTHER" id="PTHR34351:SF2">
    <property type="entry name" value="DUF58 DOMAIN-CONTAINING PROTEIN"/>
    <property type="match status" value="1"/>
</dbReference>
<sequence>MRVRVGLTAFITVLVMVGLFYFGMVTGGFFAWFLFYFCLALAAYEWLTLSASLVGMRVQRYVPAHRLTAGQSLQVRVLVERQAMWPLFWLRIHEQLPYRWLFQTSGLDRIHVPLWRRAIDYAYTVYQLPRGVYELTEMTVETGDLLGFVRVHRTFEQPERIIVYPKVVPVRGWTGTALDEYGERQPTNRRSEESSNVIGVREFVRGDKLNRIHWPMTARRGMLLAKEFEQHVTSEFMFIPDNTTASYAGDAHGSLKFDVAMSITASLIRNAYDNHRKFGMVVPADPYLSFPAGLDVALLARCLETLAAMQPQSPRDILSFLQRIADDANRGTMFVVVSPRLDQPMAVALSHLMRQGRVQLFVPVTEERLTDAKRLGYERLSAAGIPVYLIRNVDQLSFLRRGGVSGATVSSH</sequence>
<dbReference type="OrthoDB" id="140416at2"/>
<dbReference type="STRING" id="1356854.N007_17680"/>
<dbReference type="AlphaFoldDB" id="T0BA89"/>
<reference evidence="3" key="1">
    <citation type="journal article" date="2022" name="G3 (Bethesda)">
        <title>Unveiling the complete genome sequence of Alicyclobacillus acidoterrestris DSM 3922T, a taint-producing strain.</title>
        <authorList>
            <person name="Leonardo I.C."/>
            <person name="Barreto Crespo M.T."/>
            <person name="Gaspar F.B."/>
        </authorList>
    </citation>
    <scope>NUCLEOTIDE SEQUENCE [LARGE SCALE GENOMIC DNA]</scope>
    <source>
        <strain evidence="3">DSM 3922</strain>
    </source>
</reference>
<dbReference type="PANTHER" id="PTHR34351">
    <property type="entry name" value="SLR1927 PROTEIN-RELATED"/>
    <property type="match status" value="1"/>
</dbReference>
<feature type="domain" description="DUF58" evidence="1">
    <location>
        <begin position="200"/>
        <end position="355"/>
    </location>
</feature>
<dbReference type="RefSeq" id="WP_021298674.1">
    <property type="nucleotide sequence ID" value="NZ_AURB01000201.1"/>
</dbReference>
<accession>A0A9E6ZG20</accession>